<dbReference type="AlphaFoldDB" id="G2YNE1"/>
<organism evidence="1 2">
    <name type="scientific">Botryotinia fuckeliana (strain T4)</name>
    <name type="common">Noble rot fungus</name>
    <name type="synonym">Botrytis cinerea</name>
    <dbReference type="NCBI Taxonomy" id="999810"/>
    <lineage>
        <taxon>Eukaryota</taxon>
        <taxon>Fungi</taxon>
        <taxon>Dikarya</taxon>
        <taxon>Ascomycota</taxon>
        <taxon>Pezizomycotina</taxon>
        <taxon>Leotiomycetes</taxon>
        <taxon>Helotiales</taxon>
        <taxon>Sclerotiniaceae</taxon>
        <taxon>Botrytis</taxon>
    </lineage>
</organism>
<reference evidence="2" key="1">
    <citation type="journal article" date="2011" name="PLoS Genet.">
        <title>Genomic analysis of the necrotrophic fungal pathogens Sclerotinia sclerotiorum and Botrytis cinerea.</title>
        <authorList>
            <person name="Amselem J."/>
            <person name="Cuomo C.A."/>
            <person name="van Kan J.A."/>
            <person name="Viaud M."/>
            <person name="Benito E.P."/>
            <person name="Couloux A."/>
            <person name="Coutinho P.M."/>
            <person name="de Vries R.P."/>
            <person name="Dyer P.S."/>
            <person name="Fillinger S."/>
            <person name="Fournier E."/>
            <person name="Gout L."/>
            <person name="Hahn M."/>
            <person name="Kohn L."/>
            <person name="Lapalu N."/>
            <person name="Plummer K.M."/>
            <person name="Pradier J.M."/>
            <person name="Quevillon E."/>
            <person name="Sharon A."/>
            <person name="Simon A."/>
            <person name="ten Have A."/>
            <person name="Tudzynski B."/>
            <person name="Tudzynski P."/>
            <person name="Wincker P."/>
            <person name="Andrew M."/>
            <person name="Anthouard V."/>
            <person name="Beever R.E."/>
            <person name="Beffa R."/>
            <person name="Benoit I."/>
            <person name="Bouzid O."/>
            <person name="Brault B."/>
            <person name="Chen Z."/>
            <person name="Choquer M."/>
            <person name="Collemare J."/>
            <person name="Cotton P."/>
            <person name="Danchin E.G."/>
            <person name="Da Silva C."/>
            <person name="Gautier A."/>
            <person name="Giraud C."/>
            <person name="Giraud T."/>
            <person name="Gonzalez C."/>
            <person name="Grossetete S."/>
            <person name="Guldener U."/>
            <person name="Henrissat B."/>
            <person name="Howlett B.J."/>
            <person name="Kodira C."/>
            <person name="Kretschmer M."/>
            <person name="Lappartient A."/>
            <person name="Leroch M."/>
            <person name="Levis C."/>
            <person name="Mauceli E."/>
            <person name="Neuveglise C."/>
            <person name="Oeser B."/>
            <person name="Pearson M."/>
            <person name="Poulain J."/>
            <person name="Poussereau N."/>
            <person name="Quesneville H."/>
            <person name="Rascle C."/>
            <person name="Schumacher J."/>
            <person name="Segurens B."/>
            <person name="Sexton A."/>
            <person name="Silva E."/>
            <person name="Sirven C."/>
            <person name="Soanes D.M."/>
            <person name="Talbot N.J."/>
            <person name="Templeton M."/>
            <person name="Yandava C."/>
            <person name="Yarden O."/>
            <person name="Zeng Q."/>
            <person name="Rollins J.A."/>
            <person name="Lebrun M.H."/>
            <person name="Dickman M."/>
        </authorList>
    </citation>
    <scope>NUCLEOTIDE SEQUENCE [LARGE SCALE GENOMIC DNA]</scope>
    <source>
        <strain evidence="2">T4</strain>
    </source>
</reference>
<dbReference type="InParanoid" id="G2YNE1"/>
<dbReference type="HOGENOM" id="CLU_2739737_0_0_1"/>
<evidence type="ECO:0000313" key="2">
    <source>
        <dbReference type="Proteomes" id="UP000008177"/>
    </source>
</evidence>
<dbReference type="EMBL" id="FQ790346">
    <property type="protein sequence ID" value="CCD53139.1"/>
    <property type="molecule type" value="Genomic_DNA"/>
</dbReference>
<accession>G2YNE1</accession>
<sequence length="71" mass="7667">MASANLHTWLCLGPNVPQESGIEPMSHDQTTCVGRGTSTLSPLPPLSNFSSHIDHYQFEESSSPLIHGSYA</sequence>
<dbReference type="Proteomes" id="UP000008177">
    <property type="component" value="Unplaced contigs"/>
</dbReference>
<gene>
    <name evidence="1" type="ORF">BofuT4_uP121580.1</name>
</gene>
<proteinExistence type="predicted"/>
<protein>
    <submittedName>
        <fullName evidence="1">Uncharacterized protein</fullName>
    </submittedName>
</protein>
<evidence type="ECO:0000313" key="1">
    <source>
        <dbReference type="EMBL" id="CCD53139.1"/>
    </source>
</evidence>
<name>G2YNE1_BOTF4</name>